<dbReference type="Pfam" id="PF13424">
    <property type="entry name" value="TPR_12"/>
    <property type="match status" value="1"/>
</dbReference>
<dbReference type="InterPro" id="IPR019734">
    <property type="entry name" value="TPR_rpt"/>
</dbReference>
<comment type="caution">
    <text evidence="1">The sequence shown here is derived from an EMBL/GenBank/DDBJ whole genome shotgun (WGS) entry which is preliminary data.</text>
</comment>
<name>A0ABQ6G1J2_9CHLR</name>
<organism evidence="1 2">
    <name type="scientific">Dictyobacter halimunensis</name>
    <dbReference type="NCBI Taxonomy" id="3026934"/>
    <lineage>
        <taxon>Bacteria</taxon>
        <taxon>Bacillati</taxon>
        <taxon>Chloroflexota</taxon>
        <taxon>Ktedonobacteria</taxon>
        <taxon>Ktedonobacterales</taxon>
        <taxon>Dictyobacteraceae</taxon>
        <taxon>Dictyobacter</taxon>
    </lineage>
</organism>
<evidence type="ECO:0000313" key="1">
    <source>
        <dbReference type="EMBL" id="GLV60397.1"/>
    </source>
</evidence>
<dbReference type="RefSeq" id="WP_338257460.1">
    <property type="nucleotide sequence ID" value="NZ_BSRI01000002.1"/>
</dbReference>
<dbReference type="InterPro" id="IPR011990">
    <property type="entry name" value="TPR-like_helical_dom_sf"/>
</dbReference>
<evidence type="ECO:0008006" key="3">
    <source>
        <dbReference type="Google" id="ProtNLM"/>
    </source>
</evidence>
<keyword evidence="2" id="KW-1185">Reference proteome</keyword>
<evidence type="ECO:0000313" key="2">
    <source>
        <dbReference type="Proteomes" id="UP001344906"/>
    </source>
</evidence>
<protein>
    <recommendedName>
        <fullName evidence="3">MalT-like TPR region domain-containing protein</fullName>
    </recommendedName>
</protein>
<dbReference type="PANTHER" id="PTHR10098">
    <property type="entry name" value="RAPSYN-RELATED"/>
    <property type="match status" value="1"/>
</dbReference>
<dbReference type="SMART" id="SM00028">
    <property type="entry name" value="TPR"/>
    <property type="match status" value="4"/>
</dbReference>
<accession>A0ABQ6G1J2</accession>
<dbReference type="EMBL" id="BSRI01000002">
    <property type="protein sequence ID" value="GLV60397.1"/>
    <property type="molecule type" value="Genomic_DNA"/>
</dbReference>
<reference evidence="1 2" key="1">
    <citation type="submission" date="2023-02" db="EMBL/GenBank/DDBJ databases">
        <title>Dictyobacter halimunensis sp. nov., a new member of the class Ktedonobacteria from forest soil in a geothermal area.</title>
        <authorList>
            <person name="Rachmania M.K."/>
            <person name="Ningsih F."/>
            <person name="Sakai Y."/>
            <person name="Yabe S."/>
            <person name="Yokota A."/>
            <person name="Sjamsuridzal W."/>
        </authorList>
    </citation>
    <scope>NUCLEOTIDE SEQUENCE [LARGE SCALE GENOMIC DNA]</scope>
    <source>
        <strain evidence="1 2">S3.2.2.5</strain>
    </source>
</reference>
<sequence>MQSSASIQPYYTTAVDALYAIGRTYLYDGKIAAARHLLEASLHLLEVDDVPPSQRFQLLLLYGQVLIVDHLLARGGGDVERIFATVEQARQLAEASQSQRDMADALSLLGQAHYFAAVLGGAIVDDPHSGRYDEALAYQEQALRLRESLNDTRGISESLFQIGVIHERWQRIERSEEYYSRARQLAEQHNHPFEKTEPARHFAIHALMRGELDLALDLAQQALHLREEAGFKPYQPLDHLLLRDVYQAKGDQASAQIHARQAADLATSMGYPTLVSTIGDTRSRLSSSSPTS</sequence>
<proteinExistence type="predicted"/>
<gene>
    <name evidence="1" type="ORF">KDH_72170</name>
</gene>
<dbReference type="Gene3D" id="1.25.40.10">
    <property type="entry name" value="Tetratricopeptide repeat domain"/>
    <property type="match status" value="1"/>
</dbReference>
<dbReference type="SUPFAM" id="SSF48452">
    <property type="entry name" value="TPR-like"/>
    <property type="match status" value="2"/>
</dbReference>
<dbReference type="PANTHER" id="PTHR10098:SF108">
    <property type="entry name" value="TETRATRICOPEPTIDE REPEAT PROTEIN 28"/>
    <property type="match status" value="1"/>
</dbReference>
<dbReference type="Proteomes" id="UP001344906">
    <property type="component" value="Unassembled WGS sequence"/>
</dbReference>